<evidence type="ECO:0000313" key="2">
    <source>
        <dbReference type="Proteomes" id="UP000094469"/>
    </source>
</evidence>
<dbReference type="RefSeq" id="WP_069640010.1">
    <property type="nucleotide sequence ID" value="NZ_JBHLVC010000018.1"/>
</dbReference>
<dbReference type="OrthoDB" id="9816462at2"/>
<dbReference type="Proteomes" id="UP000094469">
    <property type="component" value="Unassembled WGS sequence"/>
</dbReference>
<accession>A0A1E5HCX4</accession>
<dbReference type="CDD" id="cd06257">
    <property type="entry name" value="DnaJ"/>
    <property type="match status" value="1"/>
</dbReference>
<dbReference type="InterPro" id="IPR001623">
    <property type="entry name" value="DnaJ_domain"/>
</dbReference>
<proteinExistence type="predicted"/>
<protein>
    <recommendedName>
        <fullName evidence="3">J domain-containing protein</fullName>
    </recommendedName>
</protein>
<comment type="caution">
    <text evidence="1">The sequence shown here is derived from an EMBL/GenBank/DDBJ whole genome shotgun (WGS) entry which is preliminary data.</text>
</comment>
<dbReference type="AlphaFoldDB" id="A0A1E5HCX4"/>
<reference evidence="2" key="1">
    <citation type="submission" date="2016-09" db="EMBL/GenBank/DDBJ databases">
        <authorList>
            <person name="Gulvik C.A."/>
        </authorList>
    </citation>
    <scope>NUCLEOTIDE SEQUENCE [LARGE SCALE GENOMIC DNA]</scope>
    <source>
        <strain evidence="2">LMG 26676</strain>
    </source>
</reference>
<name>A0A1E5HCX4_9ENTE</name>
<dbReference type="STRING" id="1131292.BCR24_02850"/>
<evidence type="ECO:0000313" key="1">
    <source>
        <dbReference type="EMBL" id="OEG22789.1"/>
    </source>
</evidence>
<evidence type="ECO:0008006" key="3">
    <source>
        <dbReference type="Google" id="ProtNLM"/>
    </source>
</evidence>
<sequence length="713" mass="83179">MNCWEILGLEPTSDKKKIKRAYAAKLKTINVEDEAIAFQKLKEAFDSAIFLAGTIIESGRPIEKSTTIAAIEAADEEPPNDIEQKVELKTSKLEHEKTQQTVQNNEEITFEQDSFERKENNQSITKPETITQSQTNNVEHFDHKLAALYDEMAFFSEVEKWTLLFSEDLEWSIDEHGDISDIMKGFLLANYRVLSKQVIEYIGEFFDFDSLIKDYKSGDYFCYTWAAIKQVPSFSFDIYQNIQLEQRIAYFTDRYELFHLFDNGLPDQALWQERLNSCHAVTTKDQDVINLQIAHLLMNDFRLEQEHTVSSLNELLAEVLALNETNTSVFFRTYYEWVKNEGSANAVLIYDKSEVTIPTTTIDLLTGYVYFRLKRHSRVKECWAELAKKDPALFQSKELAMLQVIEPPQGPLKKEKGVGRNIWAVCLILLALFKIGNSLFRLEERNSYTTPSDIQSFVSGESESKASYFTDEVSDLKESENLYDQFLYYFFINREDTDRDTFVEEHLVGKAKEQAKQMVVSELPKITIESKYDFYSSPDNVSEYGFVTALNLLDEEEPFIILQETNDEKIENVYGEGWELLPQDKFEELWADIQVRPIMSQKFFVVYYLLSDERDQNLKDHSEYVTDNVKQLLEKNSKMPKADEFEGGTWQISQDDEDKLYTIINDEKHDHRYILSYDTYGRLEHIYGENWEKLDANKTKLIYDKAEEEVGVY</sequence>
<keyword evidence="2" id="KW-1185">Reference proteome</keyword>
<gene>
    <name evidence="1" type="ORF">BCR24_02850</name>
</gene>
<dbReference type="EMBL" id="MIKC01000012">
    <property type="protein sequence ID" value="OEG22789.1"/>
    <property type="molecule type" value="Genomic_DNA"/>
</dbReference>
<organism evidence="1 2">
    <name type="scientific">Enterococcus ureilyticus</name>
    <dbReference type="NCBI Taxonomy" id="1131292"/>
    <lineage>
        <taxon>Bacteria</taxon>
        <taxon>Bacillati</taxon>
        <taxon>Bacillota</taxon>
        <taxon>Bacilli</taxon>
        <taxon>Lactobacillales</taxon>
        <taxon>Enterococcaceae</taxon>
        <taxon>Enterococcus</taxon>
    </lineage>
</organism>